<evidence type="ECO:0000313" key="4">
    <source>
        <dbReference type="Proteomes" id="UP000789901"/>
    </source>
</evidence>
<dbReference type="Gene3D" id="2.60.120.330">
    <property type="entry name" value="B-lactam Antibiotic, Isopenicillin N Synthase, Chain"/>
    <property type="match status" value="1"/>
</dbReference>
<gene>
    <name evidence="3" type="ORF">GMARGA_LOCUS7590</name>
</gene>
<evidence type="ECO:0000259" key="2">
    <source>
        <dbReference type="PROSITE" id="PS51471"/>
    </source>
</evidence>
<keyword evidence="1" id="KW-0479">Metal-binding</keyword>
<dbReference type="Proteomes" id="UP000789901">
    <property type="component" value="Unassembled WGS sequence"/>
</dbReference>
<dbReference type="PRINTS" id="PR00682">
    <property type="entry name" value="IPNSYNTHASE"/>
</dbReference>
<evidence type="ECO:0000256" key="1">
    <source>
        <dbReference type="RuleBase" id="RU003682"/>
    </source>
</evidence>
<feature type="domain" description="Fe2OG dioxygenase" evidence="2">
    <location>
        <begin position="134"/>
        <end position="268"/>
    </location>
</feature>
<dbReference type="InterPro" id="IPR050231">
    <property type="entry name" value="Iron_ascorbate_oxido_reductase"/>
</dbReference>
<dbReference type="PROSITE" id="PS51471">
    <property type="entry name" value="FE2OG_OXY"/>
    <property type="match status" value="1"/>
</dbReference>
<dbReference type="PANTHER" id="PTHR47990">
    <property type="entry name" value="2-OXOGLUTARATE (2OG) AND FE(II)-DEPENDENT OXYGENASE SUPERFAMILY PROTEIN-RELATED"/>
    <property type="match status" value="1"/>
</dbReference>
<name>A0ABN7UJZ3_GIGMA</name>
<organism evidence="3 4">
    <name type="scientific">Gigaspora margarita</name>
    <dbReference type="NCBI Taxonomy" id="4874"/>
    <lineage>
        <taxon>Eukaryota</taxon>
        <taxon>Fungi</taxon>
        <taxon>Fungi incertae sedis</taxon>
        <taxon>Mucoromycota</taxon>
        <taxon>Glomeromycotina</taxon>
        <taxon>Glomeromycetes</taxon>
        <taxon>Diversisporales</taxon>
        <taxon>Gigasporaceae</taxon>
        <taxon>Gigaspora</taxon>
    </lineage>
</organism>
<comment type="similarity">
    <text evidence="1">Belongs to the iron/ascorbate-dependent oxidoreductase family.</text>
</comment>
<keyword evidence="1" id="KW-0560">Oxidoreductase</keyword>
<evidence type="ECO:0000313" key="3">
    <source>
        <dbReference type="EMBL" id="CAG8615867.1"/>
    </source>
</evidence>
<dbReference type="InterPro" id="IPR044861">
    <property type="entry name" value="IPNS-like_FE2OG_OXY"/>
</dbReference>
<sequence length="301" mass="34813">MKLKTLPIIDFSPFIDSDNVDSESARQTVAREIHIACRDVGFFYLKGHGIPQDVCDNVLKLAYEFFHQPREEKDKLSIANEDFARGYQRLGENVTRYQKDWHEALDYYKPIARNHPLVIKNLPLRGENQWPTNPSEFRSVFEQYIEYMKSLGAKVMSAIAMGLGLEHDYFVEFMDDSFWVMRIIGYPSLKSSNGVDRVKYSCGEHTGALQVKTKEGDWIIADPVPNSFVVNIGDMLNIWTNDLYKSTLHRVIHNNNNYRVSIPFFYEPNFDAKIEPLSKCLEVDPINHHEGVVYGEHLLSK</sequence>
<dbReference type="EMBL" id="CAJVQB010003720">
    <property type="protein sequence ID" value="CAG8615867.1"/>
    <property type="molecule type" value="Genomic_DNA"/>
</dbReference>
<keyword evidence="4" id="KW-1185">Reference proteome</keyword>
<dbReference type="Pfam" id="PF03171">
    <property type="entry name" value="2OG-FeII_Oxy"/>
    <property type="match status" value="1"/>
</dbReference>
<dbReference type="InterPro" id="IPR027443">
    <property type="entry name" value="IPNS-like_sf"/>
</dbReference>
<proteinExistence type="inferred from homology"/>
<comment type="caution">
    <text evidence="3">The sequence shown here is derived from an EMBL/GenBank/DDBJ whole genome shotgun (WGS) entry which is preliminary data.</text>
</comment>
<dbReference type="Pfam" id="PF14226">
    <property type="entry name" value="DIOX_N"/>
    <property type="match status" value="1"/>
</dbReference>
<dbReference type="SUPFAM" id="SSF51197">
    <property type="entry name" value="Clavaminate synthase-like"/>
    <property type="match status" value="1"/>
</dbReference>
<accession>A0ABN7UJZ3</accession>
<feature type="non-terminal residue" evidence="3">
    <location>
        <position position="301"/>
    </location>
</feature>
<reference evidence="3 4" key="1">
    <citation type="submission" date="2021-06" db="EMBL/GenBank/DDBJ databases">
        <authorList>
            <person name="Kallberg Y."/>
            <person name="Tangrot J."/>
            <person name="Rosling A."/>
        </authorList>
    </citation>
    <scope>NUCLEOTIDE SEQUENCE [LARGE SCALE GENOMIC DNA]</scope>
    <source>
        <strain evidence="3 4">120-4 pot B 10/14</strain>
    </source>
</reference>
<protein>
    <submittedName>
        <fullName evidence="3">27064_t:CDS:1</fullName>
    </submittedName>
</protein>
<dbReference type="InterPro" id="IPR005123">
    <property type="entry name" value="Oxoglu/Fe-dep_dioxygenase_dom"/>
</dbReference>
<keyword evidence="1" id="KW-0408">Iron</keyword>
<dbReference type="InterPro" id="IPR026992">
    <property type="entry name" value="DIOX_N"/>
</dbReference>